<dbReference type="PROSITE" id="PS50097">
    <property type="entry name" value="BTB"/>
    <property type="match status" value="1"/>
</dbReference>
<dbReference type="SMART" id="SM00225">
    <property type="entry name" value="BTB"/>
    <property type="match status" value="1"/>
</dbReference>
<comment type="caution">
    <text evidence="3">The sequence shown here is derived from an EMBL/GenBank/DDBJ whole genome shotgun (WGS) entry which is preliminary data.</text>
</comment>
<keyword evidence="4" id="KW-1185">Reference proteome</keyword>
<dbReference type="EMBL" id="JAFIMR010000014">
    <property type="protein sequence ID" value="KAI1870158.1"/>
    <property type="molecule type" value="Genomic_DNA"/>
</dbReference>
<evidence type="ECO:0000256" key="1">
    <source>
        <dbReference type="SAM" id="MobiDB-lite"/>
    </source>
</evidence>
<dbReference type="PANTHER" id="PTHR24413">
    <property type="entry name" value="SPECKLE-TYPE POZ PROTEIN"/>
    <property type="match status" value="1"/>
</dbReference>
<dbReference type="CDD" id="cd18186">
    <property type="entry name" value="BTB_POZ_ZBTB_KLHL-like"/>
    <property type="match status" value="1"/>
</dbReference>
<accession>A0A9Q0APA7</accession>
<dbReference type="Proteomes" id="UP000829685">
    <property type="component" value="Unassembled WGS sequence"/>
</dbReference>
<evidence type="ECO:0000313" key="4">
    <source>
        <dbReference type="Proteomes" id="UP000829685"/>
    </source>
</evidence>
<feature type="domain" description="BTB" evidence="2">
    <location>
        <begin position="55"/>
        <end position="124"/>
    </location>
</feature>
<organism evidence="3 4">
    <name type="scientific">Neoarthrinium moseri</name>
    <dbReference type="NCBI Taxonomy" id="1658444"/>
    <lineage>
        <taxon>Eukaryota</taxon>
        <taxon>Fungi</taxon>
        <taxon>Dikarya</taxon>
        <taxon>Ascomycota</taxon>
        <taxon>Pezizomycotina</taxon>
        <taxon>Sordariomycetes</taxon>
        <taxon>Xylariomycetidae</taxon>
        <taxon>Amphisphaeriales</taxon>
        <taxon>Apiosporaceae</taxon>
        <taxon>Neoarthrinium</taxon>
    </lineage>
</organism>
<dbReference type="InterPro" id="IPR000210">
    <property type="entry name" value="BTB/POZ_dom"/>
</dbReference>
<dbReference type="InterPro" id="IPR011333">
    <property type="entry name" value="SKP1/BTB/POZ_sf"/>
</dbReference>
<proteinExistence type="predicted"/>
<reference evidence="3" key="1">
    <citation type="submission" date="2021-03" db="EMBL/GenBank/DDBJ databases">
        <title>Revisited historic fungal species revealed as producer of novel bioactive compounds through whole genome sequencing and comparative genomics.</title>
        <authorList>
            <person name="Vignolle G.A."/>
            <person name="Hochenegger N."/>
            <person name="Mach R.L."/>
            <person name="Mach-Aigner A.R."/>
            <person name="Javad Rahimi M."/>
            <person name="Salim K.A."/>
            <person name="Chan C.M."/>
            <person name="Lim L.B.L."/>
            <person name="Cai F."/>
            <person name="Druzhinina I.S."/>
            <person name="U'Ren J.M."/>
            <person name="Derntl C."/>
        </authorList>
    </citation>
    <scope>NUCLEOTIDE SEQUENCE</scope>
    <source>
        <strain evidence="3">TUCIM 5799</strain>
    </source>
</reference>
<dbReference type="Gene3D" id="3.30.710.10">
    <property type="entry name" value="Potassium Channel Kv1.1, Chain A"/>
    <property type="match status" value="1"/>
</dbReference>
<evidence type="ECO:0000313" key="3">
    <source>
        <dbReference type="EMBL" id="KAI1870158.1"/>
    </source>
</evidence>
<feature type="region of interest" description="Disordered" evidence="1">
    <location>
        <begin position="1"/>
        <end position="34"/>
    </location>
</feature>
<protein>
    <recommendedName>
        <fullName evidence="2">BTB domain-containing protein</fullName>
    </recommendedName>
</protein>
<dbReference type="AlphaFoldDB" id="A0A9Q0APA7"/>
<evidence type="ECO:0000259" key="2">
    <source>
        <dbReference type="PROSITE" id="PS50097"/>
    </source>
</evidence>
<dbReference type="Pfam" id="PF00651">
    <property type="entry name" value="BTB"/>
    <property type="match status" value="1"/>
</dbReference>
<name>A0A9Q0APA7_9PEZI</name>
<sequence>MGSDQSKWSENRSLISDGHAVRIPATPDDRKTVPKTVKDMVSSSDQSLLESGNFADVTVKCGARTWNLHRAILCPRCPYFAKALSGNFKEAQTREVMIREADMDPRLLDWVIKYLYTGDLSGPAEFAMNDGPGGLLSVCWSMFAAADYFDINSLTQMALKTLSARLLETAASIQRQCWKDRHELRSPECYIPTEYLDSFFDMVSSAYEHEYVRVGRIRKMLLRFIRQTHFILVKDVRFREHLQEVPQFGSDLFTEFCLDPPPDQRKVLTRFPSICNTCKKNPLNDDGFDSIWLETARIIVSTDDPGYSQKVVDEDGFQLTISAQGLCMRCARKPACKPKDPIVIE</sequence>
<feature type="compositionally biased region" description="Polar residues" evidence="1">
    <location>
        <begin position="1"/>
        <end position="14"/>
    </location>
</feature>
<gene>
    <name evidence="3" type="ORF">JX265_006328</name>
</gene>
<dbReference type="SUPFAM" id="SSF54695">
    <property type="entry name" value="POZ domain"/>
    <property type="match status" value="1"/>
</dbReference>